<evidence type="ECO:0000256" key="5">
    <source>
        <dbReference type="ARBA" id="ARBA00023004"/>
    </source>
</evidence>
<dbReference type="NCBIfam" id="TIGR01210">
    <property type="entry name" value="archaeosine biosynthesis radical SAM protein RaSEA"/>
    <property type="match status" value="1"/>
</dbReference>
<dbReference type="InterPro" id="IPR006638">
    <property type="entry name" value="Elp3/MiaA/NifB-like_rSAM"/>
</dbReference>
<comment type="cofactor">
    <cofactor evidence="1">
        <name>[4Fe-4S] cluster</name>
        <dbReference type="ChEBI" id="CHEBI:49883"/>
    </cofactor>
</comment>
<reference evidence="8 9" key="1">
    <citation type="journal article" date="2019" name="Nat. Microbiol.">
        <title>Wide diversity of methane and short-chain alkane metabolisms in uncultured archaea.</title>
        <authorList>
            <person name="Borrel G."/>
            <person name="Adam P.S."/>
            <person name="McKay L.J."/>
            <person name="Chen L.X."/>
            <person name="Sierra-Garcia I.N."/>
            <person name="Sieber C.M."/>
            <person name="Letourneur Q."/>
            <person name="Ghozlane A."/>
            <person name="Andersen G.L."/>
            <person name="Li W.J."/>
            <person name="Hallam S.J."/>
            <person name="Muyzer G."/>
            <person name="de Oliveira V.M."/>
            <person name="Inskeep W.P."/>
            <person name="Banfield J.F."/>
            <person name="Gribaldo S."/>
        </authorList>
    </citation>
    <scope>NUCLEOTIDE SEQUENCE [LARGE SCALE GENOMIC DNA]</scope>
    <source>
        <strain evidence="8">NM1b</strain>
    </source>
</reference>
<evidence type="ECO:0000256" key="4">
    <source>
        <dbReference type="ARBA" id="ARBA00022723"/>
    </source>
</evidence>
<dbReference type="Gene3D" id="3.20.20.70">
    <property type="entry name" value="Aldolase class I"/>
    <property type="match status" value="1"/>
</dbReference>
<dbReference type="GO" id="GO:0046872">
    <property type="term" value="F:metal ion binding"/>
    <property type="evidence" value="ECO:0007669"/>
    <property type="project" value="UniProtKB-KW"/>
</dbReference>
<name>A0A520KXL2_9EURY</name>
<dbReference type="PIRSF" id="PIRSF004954">
    <property type="entry name" value="Radical_SAM"/>
    <property type="match status" value="1"/>
</dbReference>
<keyword evidence="5" id="KW-0408">Iron</keyword>
<dbReference type="SFLD" id="SFLDS00029">
    <property type="entry name" value="Radical_SAM"/>
    <property type="match status" value="1"/>
</dbReference>
<evidence type="ECO:0000313" key="9">
    <source>
        <dbReference type="Proteomes" id="UP000320766"/>
    </source>
</evidence>
<dbReference type="GO" id="GO:0005737">
    <property type="term" value="C:cytoplasm"/>
    <property type="evidence" value="ECO:0007669"/>
    <property type="project" value="TreeGrafter"/>
</dbReference>
<dbReference type="InterPro" id="IPR007197">
    <property type="entry name" value="rSAM"/>
</dbReference>
<dbReference type="AlphaFoldDB" id="A0A520KXL2"/>
<dbReference type="PANTHER" id="PTHR11135">
    <property type="entry name" value="HISTONE ACETYLTRANSFERASE-RELATED"/>
    <property type="match status" value="1"/>
</dbReference>
<keyword evidence="6" id="KW-0411">Iron-sulfur</keyword>
<dbReference type="GO" id="GO:0002926">
    <property type="term" value="P:tRNA wobble base 5-methoxycarbonylmethyl-2-thiouridinylation"/>
    <property type="evidence" value="ECO:0007669"/>
    <property type="project" value="TreeGrafter"/>
</dbReference>
<evidence type="ECO:0000256" key="1">
    <source>
        <dbReference type="ARBA" id="ARBA00001966"/>
    </source>
</evidence>
<dbReference type="SUPFAM" id="SSF102114">
    <property type="entry name" value="Radical SAM enzymes"/>
    <property type="match status" value="1"/>
</dbReference>
<evidence type="ECO:0000313" key="8">
    <source>
        <dbReference type="EMBL" id="RZN70556.1"/>
    </source>
</evidence>
<feature type="domain" description="Elp3/MiaA/NifB-like radical SAM core" evidence="7">
    <location>
        <begin position="23"/>
        <end position="246"/>
    </location>
</feature>
<dbReference type="EMBL" id="RXIL01000054">
    <property type="protein sequence ID" value="RZN70556.1"/>
    <property type="molecule type" value="Genomic_DNA"/>
</dbReference>
<dbReference type="InterPro" id="IPR039661">
    <property type="entry name" value="ELP3"/>
</dbReference>
<sequence length="322" mass="37285">MKRLDRPVAVWTGEDNIEGILPTLTMILRTKGCFWAKKSGCYMCGFFADSSKDVEEEDILKQFDFAMNNAKTKDKEIEAVKIYTSGSFLDKREISRNVREKIVKELSDRSIKKVIVESRPEFITEENLSSLEEKFIVAIGLETSNDYIRDKFINKGTKFEDYVKSCDLIHSFGLQVKTYLLLKPLFLTERDAILDTINSASDCESYSDYISINPCDVQRNTFLEKIWFKRGYRPPWLWSCIEVLRELSNKLKKPVQMDPVGAGNRRGPHNCGRCDRKIARAIKDFSLHQDSSLLEDLDCDCKEVWREVLEIEEYTFGSPIIM</sequence>
<dbReference type="InterPro" id="IPR013785">
    <property type="entry name" value="Aldolase_TIM"/>
</dbReference>
<evidence type="ECO:0000256" key="2">
    <source>
        <dbReference type="ARBA" id="ARBA00022485"/>
    </source>
</evidence>
<evidence type="ECO:0000256" key="3">
    <source>
        <dbReference type="ARBA" id="ARBA00022691"/>
    </source>
</evidence>
<dbReference type="PANTHER" id="PTHR11135:SF0">
    <property type="entry name" value="ELONGATOR COMPLEX PROTEIN 3"/>
    <property type="match status" value="1"/>
</dbReference>
<dbReference type="SMART" id="SM00729">
    <property type="entry name" value="Elp3"/>
    <property type="match status" value="1"/>
</dbReference>
<dbReference type="InterPro" id="IPR058240">
    <property type="entry name" value="rSAM_sf"/>
</dbReference>
<keyword evidence="4" id="KW-0479">Metal-binding</keyword>
<dbReference type="GO" id="GO:0051539">
    <property type="term" value="F:4 iron, 4 sulfur cluster binding"/>
    <property type="evidence" value="ECO:0007669"/>
    <property type="project" value="UniProtKB-KW"/>
</dbReference>
<evidence type="ECO:0000259" key="7">
    <source>
        <dbReference type="SMART" id="SM00729"/>
    </source>
</evidence>
<evidence type="ECO:0000256" key="6">
    <source>
        <dbReference type="ARBA" id="ARBA00023014"/>
    </source>
</evidence>
<accession>A0A520KXL2</accession>
<gene>
    <name evidence="8" type="ORF">EF807_03215</name>
</gene>
<keyword evidence="3" id="KW-0949">S-adenosyl-L-methionine</keyword>
<organism evidence="8 9">
    <name type="scientific">Candidatus Methanolliviera hydrocarbonicum</name>
    <dbReference type="NCBI Taxonomy" id="2491085"/>
    <lineage>
        <taxon>Archaea</taxon>
        <taxon>Methanobacteriati</taxon>
        <taxon>Methanobacteriota</taxon>
        <taxon>Candidatus Methanoliparia</taxon>
        <taxon>Candidatus Methanoliparales</taxon>
        <taxon>Candidatus Methanollivieraceae</taxon>
        <taxon>Candidatus Methanolliviera</taxon>
    </lineage>
</organism>
<comment type="caution">
    <text evidence="8">The sequence shown here is derived from an EMBL/GenBank/DDBJ whole genome shotgun (WGS) entry which is preliminary data.</text>
</comment>
<proteinExistence type="predicted"/>
<protein>
    <submittedName>
        <fullName evidence="8">TIGR01210 family radical SAM protein</fullName>
    </submittedName>
</protein>
<dbReference type="InterPro" id="IPR005909">
    <property type="entry name" value="RaSEA"/>
</dbReference>
<dbReference type="Pfam" id="PF04055">
    <property type="entry name" value="Radical_SAM"/>
    <property type="match status" value="1"/>
</dbReference>
<dbReference type="GO" id="GO:0003824">
    <property type="term" value="F:catalytic activity"/>
    <property type="evidence" value="ECO:0007669"/>
    <property type="project" value="InterPro"/>
</dbReference>
<keyword evidence="2" id="KW-0004">4Fe-4S</keyword>
<dbReference type="CDD" id="cd01335">
    <property type="entry name" value="Radical_SAM"/>
    <property type="match status" value="1"/>
</dbReference>
<dbReference type="Proteomes" id="UP000320766">
    <property type="component" value="Unassembled WGS sequence"/>
</dbReference>